<evidence type="ECO:0000313" key="3">
    <source>
        <dbReference type="EMBL" id="KNF08646.1"/>
    </source>
</evidence>
<evidence type="ECO:0000313" key="4">
    <source>
        <dbReference type="Proteomes" id="UP000037267"/>
    </source>
</evidence>
<comment type="caution">
    <text evidence="3">The sequence shown here is derived from an EMBL/GenBank/DDBJ whole genome shotgun (WGS) entry which is preliminary data.</text>
</comment>
<dbReference type="AlphaFoldDB" id="A0A0L0WAW7"/>
<evidence type="ECO:0000259" key="2">
    <source>
        <dbReference type="Pfam" id="PF22374"/>
    </source>
</evidence>
<organism evidence="3 4">
    <name type="scientific">Gottschalkia purinilytica</name>
    <name type="common">Clostridium purinilyticum</name>
    <dbReference type="NCBI Taxonomy" id="1503"/>
    <lineage>
        <taxon>Bacteria</taxon>
        <taxon>Bacillati</taxon>
        <taxon>Bacillota</taxon>
        <taxon>Tissierellia</taxon>
        <taxon>Tissierellales</taxon>
        <taxon>Gottschalkiaceae</taxon>
        <taxon>Gottschalkia</taxon>
    </lineage>
</organism>
<reference evidence="4" key="1">
    <citation type="submission" date="2015-07" db="EMBL/GenBank/DDBJ databases">
        <title>Draft genome sequence of the purine-degrading Gottschalkia purinilyticum DSM 1384 (formerly Clostridium purinilyticum).</title>
        <authorList>
            <person name="Poehlein A."/>
            <person name="Schiel-Bengelsdorf B."/>
            <person name="Bengelsdorf F.R."/>
            <person name="Daniel R."/>
            <person name="Duerre P."/>
        </authorList>
    </citation>
    <scope>NUCLEOTIDE SEQUENCE [LARGE SCALE GENOMIC DNA]</scope>
    <source>
        <strain evidence="4">DSM 1384</strain>
    </source>
</reference>
<keyword evidence="1" id="KW-0812">Transmembrane</keyword>
<keyword evidence="4" id="KW-1185">Reference proteome</keyword>
<evidence type="ECO:0000256" key="1">
    <source>
        <dbReference type="SAM" id="Phobius"/>
    </source>
</evidence>
<protein>
    <recommendedName>
        <fullName evidence="2">Uncharacterized protein Clospo-01618-like domain-containing protein</fullName>
    </recommendedName>
</protein>
<sequence>MKKIIVFIIPIVILIFIGLAYNYLNRNEERIEIKSLSNIEIYKFNSYTKFSNDKIDEIDDEQKLLKFKMIMNSLDTSDGIKKIEYPEDINIESFEYYAHIKPNFSYIDEKEEVYEDGTFLLFICIGDSEGKSYINFMGSELIYILGESNTKILKEIFSDAKY</sequence>
<dbReference type="RefSeq" id="WP_050355161.1">
    <property type="nucleotide sequence ID" value="NZ_LGSS01000006.1"/>
</dbReference>
<accession>A0A0L0WAW7</accession>
<keyword evidence="1" id="KW-0472">Membrane</keyword>
<dbReference type="Proteomes" id="UP000037267">
    <property type="component" value="Unassembled WGS sequence"/>
</dbReference>
<dbReference type="Pfam" id="PF22374">
    <property type="entry name" value="Clospo_01618-like"/>
    <property type="match status" value="1"/>
</dbReference>
<dbReference type="OrthoDB" id="3035060at2"/>
<feature type="domain" description="Uncharacterised protein Clospo-01618-like" evidence="2">
    <location>
        <begin position="31"/>
        <end position="157"/>
    </location>
</feature>
<proteinExistence type="predicted"/>
<keyword evidence="1" id="KW-1133">Transmembrane helix</keyword>
<feature type="transmembrane region" description="Helical" evidence="1">
    <location>
        <begin position="6"/>
        <end position="24"/>
    </location>
</feature>
<dbReference type="InterPro" id="IPR033795">
    <property type="entry name" value="Clospo_01618-like_dom"/>
</dbReference>
<gene>
    <name evidence="3" type="ORF">CLPU_6c01320</name>
</gene>
<name>A0A0L0WAW7_GOTPU</name>
<dbReference type="Gene3D" id="2.60.40.4400">
    <property type="match status" value="1"/>
</dbReference>
<dbReference type="EMBL" id="LGSS01000006">
    <property type="protein sequence ID" value="KNF08646.1"/>
    <property type="molecule type" value="Genomic_DNA"/>
</dbReference>